<dbReference type="EMBL" id="HBFO01001318">
    <property type="protein sequence ID" value="CAD8809855.1"/>
    <property type="molecule type" value="Transcribed_RNA"/>
</dbReference>
<sequence>MTATSSMLAATANRRTAMRRQRCCSVAAAGVIQRTGVDEPVPGGVSRTFAVDIGGASPAKVSLKYPKDTTAVCIESARPLGLVFAQRVRGVTTEIYVDEIVDGSNAAAAGARVGDVLRLTTAVFLVSAPVDVTTWLNPPAKRNVKAYYECDGKSFDNVMNAIASHSVEIDTPSGKQVVETVGMVFERQGAEEGAAKEVKSVQV</sequence>
<organism evidence="1">
    <name type="scientific">Ostreococcus mediterraneus</name>
    <dbReference type="NCBI Taxonomy" id="1486918"/>
    <lineage>
        <taxon>Eukaryota</taxon>
        <taxon>Viridiplantae</taxon>
        <taxon>Chlorophyta</taxon>
        <taxon>Mamiellophyceae</taxon>
        <taxon>Mamiellales</taxon>
        <taxon>Bathycoccaceae</taxon>
        <taxon>Ostreococcus</taxon>
    </lineage>
</organism>
<name>A0A7S0Z320_9CHLO</name>
<gene>
    <name evidence="1" type="ORF">OMED0930_LOCUS949</name>
</gene>
<dbReference type="AlphaFoldDB" id="A0A7S0Z320"/>
<accession>A0A7S0Z320</accession>
<evidence type="ECO:0000313" key="1">
    <source>
        <dbReference type="EMBL" id="CAD8809855.1"/>
    </source>
</evidence>
<reference evidence="1" key="1">
    <citation type="submission" date="2021-01" db="EMBL/GenBank/DDBJ databases">
        <authorList>
            <person name="Corre E."/>
            <person name="Pelletier E."/>
            <person name="Niang G."/>
            <person name="Scheremetjew M."/>
            <person name="Finn R."/>
            <person name="Kale V."/>
            <person name="Holt S."/>
            <person name="Cochrane G."/>
            <person name="Meng A."/>
            <person name="Brown T."/>
            <person name="Cohen L."/>
        </authorList>
    </citation>
    <scope>NUCLEOTIDE SEQUENCE</scope>
    <source>
        <strain evidence="1">Clade-D-RCC1621</strain>
    </source>
</reference>
<protein>
    <submittedName>
        <fullName evidence="1">Uncharacterized protein</fullName>
    </submittedName>
</protein>
<proteinExistence type="predicted"/>